<dbReference type="InterPro" id="IPR021228">
    <property type="entry name" value="BrxD"/>
</dbReference>
<comment type="caution">
    <text evidence="2">The sequence shown here is derived from an EMBL/GenBank/DDBJ whole genome shotgun (WGS) entry which is preliminary data.</text>
</comment>
<dbReference type="RefSeq" id="WP_121769471.1">
    <property type="nucleotide sequence ID" value="NZ_RAWM01000016.1"/>
</dbReference>
<proteinExistence type="predicted"/>
<reference evidence="3" key="1">
    <citation type="submission" date="2018-09" db="EMBL/GenBank/DDBJ databases">
        <authorList>
            <person name="Livingstone P.G."/>
            <person name="Whitworth D.E."/>
        </authorList>
    </citation>
    <scope>NUCLEOTIDE SEQUENCE [LARGE SCALE GENOMIC DNA]</scope>
    <source>
        <strain evidence="3">AB047A</strain>
    </source>
</reference>
<protein>
    <submittedName>
        <fullName evidence="2">BREX system ATP-binding protein BrxD</fullName>
    </submittedName>
</protein>
<sequence length="456" mass="50235">MAVFPESAAIVNALRSGLVPNVGLEHFATGLDALVGAVNEDLDFVAGGKGLSKWIRGEYGTGKTFAARYLCAKARVRKFASSEVQISINDTPLHHLETVYRRLIEKLETAADGPNAFQAIVEGWLYQVGDEVTRLRGIREDDPGFADATEQRLEDKLADLSKRNPAFAQVLRAYHRATHEGDFATAQGLLAWLAGQPHTDRSVLAAAGVKGKVDGQASLTFLAGLLQLLRQSGYAGLVVVLDEVETVQRMNAQTREKSLNALRQLMDLLAKEELPGLYLVVTGTRDFFEGYKGLKALAPLYQRVQVNFSEDTRFDNLKAPQVRLTPFTGDRLLTVGTRIRNLYPAKNPTRLAERVSDAFLLGLVTQVTSGFGGKVALAPRMFLRELIDVMDRVDIHEAYEPREHYKLELDDGKLTAEELAAKHGRPVEEPTEEPEGPPSNDSEEPPPAPKRKRLDG</sequence>
<name>A0A3A8R7E8_9BACT</name>
<dbReference type="GO" id="GO:0005524">
    <property type="term" value="F:ATP binding"/>
    <property type="evidence" value="ECO:0007669"/>
    <property type="project" value="UniProtKB-KW"/>
</dbReference>
<feature type="region of interest" description="Disordered" evidence="1">
    <location>
        <begin position="420"/>
        <end position="456"/>
    </location>
</feature>
<evidence type="ECO:0000256" key="1">
    <source>
        <dbReference type="SAM" id="MobiDB-lite"/>
    </source>
</evidence>
<keyword evidence="2" id="KW-0547">Nucleotide-binding</keyword>
<keyword evidence="2" id="KW-0067">ATP-binding</keyword>
<gene>
    <name evidence="2" type="primary">brxD</name>
    <name evidence="2" type="ORF">D7X96_08785</name>
</gene>
<dbReference type="SUPFAM" id="SSF52540">
    <property type="entry name" value="P-loop containing nucleoside triphosphate hydrolases"/>
    <property type="match status" value="1"/>
</dbReference>
<dbReference type="EMBL" id="RAWM01000016">
    <property type="protein sequence ID" value="RKH71354.1"/>
    <property type="molecule type" value="Genomic_DNA"/>
</dbReference>
<evidence type="ECO:0000313" key="3">
    <source>
        <dbReference type="Proteomes" id="UP000282656"/>
    </source>
</evidence>
<dbReference type="InterPro" id="IPR027417">
    <property type="entry name" value="P-loop_NTPase"/>
</dbReference>
<dbReference type="AlphaFoldDB" id="A0A3A8R7E8"/>
<dbReference type="OrthoDB" id="9772976at2"/>
<dbReference type="Pfam" id="PF10923">
    <property type="entry name" value="BrxC_BrxD"/>
    <property type="match status" value="1"/>
</dbReference>
<dbReference type="NCBIfam" id="NF033438">
    <property type="entry name" value="BREX_BrxD"/>
    <property type="match status" value="1"/>
</dbReference>
<accession>A0A3A8R7E8</accession>
<dbReference type="Gene3D" id="3.40.50.300">
    <property type="entry name" value="P-loop containing nucleotide triphosphate hydrolases"/>
    <property type="match status" value="1"/>
</dbReference>
<keyword evidence="3" id="KW-1185">Reference proteome</keyword>
<organism evidence="2 3">
    <name type="scientific">Corallococcus interemptor</name>
    <dbReference type="NCBI Taxonomy" id="2316720"/>
    <lineage>
        <taxon>Bacteria</taxon>
        <taxon>Pseudomonadati</taxon>
        <taxon>Myxococcota</taxon>
        <taxon>Myxococcia</taxon>
        <taxon>Myxococcales</taxon>
        <taxon>Cystobacterineae</taxon>
        <taxon>Myxococcaceae</taxon>
        <taxon>Corallococcus</taxon>
    </lineage>
</organism>
<dbReference type="Proteomes" id="UP000282656">
    <property type="component" value="Unassembled WGS sequence"/>
</dbReference>
<evidence type="ECO:0000313" key="2">
    <source>
        <dbReference type="EMBL" id="RKH71354.1"/>
    </source>
</evidence>